<dbReference type="InterPro" id="IPR052055">
    <property type="entry name" value="Hepadnavirus_pol/RT"/>
</dbReference>
<accession>A0A8S3TEV2</accession>
<evidence type="ECO:0000256" key="1">
    <source>
        <dbReference type="SAM" id="Coils"/>
    </source>
</evidence>
<dbReference type="OrthoDB" id="3063618at2759"/>
<dbReference type="PANTHER" id="PTHR33050">
    <property type="entry name" value="REVERSE TRANSCRIPTASE DOMAIN-CONTAINING PROTEIN"/>
    <property type="match status" value="1"/>
</dbReference>
<sequence>MSQRICSFCGIKVADHRGPTGIRCPKNISYDFAFDTRNQGQGANAMSSENLSSTPDKSENGALEIMAGNVAKTPKQSLDETLSALEQENEKLLEEIKLRELVEKNKTLKKKLKQTDFNVKQKHDQTNKIDLESLRKDEDLKQKITEKQKGLVSKLFISDDSDSDTESEGEIHFKQTFKTLNYPKFKLKKNKNLSKSGSSRKSSDKAIFHIAWPHEFAGSDDIEFMSLSMPALVRGENYIIHNIEPTEYRDKRAEHLTQLMFYSEQFIWSDVLAFHKDVLREIETGRASWNDNFDFCKARRLHQSHQGFYCSAYNKGSCSKKELHKNTLGLLEEHFCSSCWIKRKTIMNHAAKDCQSQKQFQGNAGRGRAKTIDVSTQTDNSCTHNEINLKPKSLITLSKLQNGSNVDTWFKSTVIDSVNHTCRNIENDFTQVDNNVNYDINQVCQNPVVLHDIVFKSGVPNYLGSQIRVPSTMNIPIWRKLLNGYYDYKIVDFLEFGWPVAIAKHEFPETIVRNHKSALFFSEHIDEYINKELSYNALVNPFQVPLATSPLSSVPKKDTIERRTIMDLSFPIGTSVNDGIPKHTYMGDPFTLHYPATDHLVQLINEKGPNCLLYKVDIKRCYRWLPVDPYDYHLLGLVWNHKLYFDTKIPFGLRTGAMAAQRTTNAIMYMYRNMGYNGVNYIDDIGSAETTEFAGNGFHILKTLIDDLGFKVAEQKCCAPDTNMIFLENNLTL</sequence>
<dbReference type="Gene3D" id="3.30.70.270">
    <property type="match status" value="1"/>
</dbReference>
<keyword evidence="1" id="KW-0175">Coiled coil</keyword>
<name>A0A8S3TEV2_MYTED</name>
<evidence type="ECO:0000313" key="2">
    <source>
        <dbReference type="EMBL" id="CAG2232020.1"/>
    </source>
</evidence>
<dbReference type="SUPFAM" id="SSF56672">
    <property type="entry name" value="DNA/RNA polymerases"/>
    <property type="match status" value="1"/>
</dbReference>
<feature type="coiled-coil region" evidence="1">
    <location>
        <begin position="75"/>
        <end position="118"/>
    </location>
</feature>
<organism evidence="2 3">
    <name type="scientific">Mytilus edulis</name>
    <name type="common">Blue mussel</name>
    <dbReference type="NCBI Taxonomy" id="6550"/>
    <lineage>
        <taxon>Eukaryota</taxon>
        <taxon>Metazoa</taxon>
        <taxon>Spiralia</taxon>
        <taxon>Lophotrochozoa</taxon>
        <taxon>Mollusca</taxon>
        <taxon>Bivalvia</taxon>
        <taxon>Autobranchia</taxon>
        <taxon>Pteriomorphia</taxon>
        <taxon>Mytilida</taxon>
        <taxon>Mytiloidea</taxon>
        <taxon>Mytilidae</taxon>
        <taxon>Mytilinae</taxon>
        <taxon>Mytilus</taxon>
    </lineage>
</organism>
<dbReference type="EMBL" id="CAJPWZ010002162">
    <property type="protein sequence ID" value="CAG2232020.1"/>
    <property type="molecule type" value="Genomic_DNA"/>
</dbReference>
<keyword evidence="3" id="KW-1185">Reference proteome</keyword>
<dbReference type="InterPro" id="IPR043128">
    <property type="entry name" value="Rev_trsase/Diguanyl_cyclase"/>
</dbReference>
<evidence type="ECO:0000313" key="3">
    <source>
        <dbReference type="Proteomes" id="UP000683360"/>
    </source>
</evidence>
<dbReference type="PANTHER" id="PTHR33050:SF7">
    <property type="entry name" value="RIBONUCLEASE H"/>
    <property type="match status" value="1"/>
</dbReference>
<comment type="caution">
    <text evidence="2">The sequence shown here is derived from an EMBL/GenBank/DDBJ whole genome shotgun (WGS) entry which is preliminary data.</text>
</comment>
<reference evidence="2" key="1">
    <citation type="submission" date="2021-03" db="EMBL/GenBank/DDBJ databases">
        <authorList>
            <person name="Bekaert M."/>
        </authorList>
    </citation>
    <scope>NUCLEOTIDE SEQUENCE</scope>
</reference>
<evidence type="ECO:0008006" key="4">
    <source>
        <dbReference type="Google" id="ProtNLM"/>
    </source>
</evidence>
<dbReference type="Proteomes" id="UP000683360">
    <property type="component" value="Unassembled WGS sequence"/>
</dbReference>
<dbReference type="InterPro" id="IPR043502">
    <property type="entry name" value="DNA/RNA_pol_sf"/>
</dbReference>
<protein>
    <recommendedName>
        <fullName evidence="4">Reverse transcriptase domain-containing protein</fullName>
    </recommendedName>
</protein>
<proteinExistence type="predicted"/>
<dbReference type="Gene3D" id="3.10.10.10">
    <property type="entry name" value="HIV Type 1 Reverse Transcriptase, subunit A, domain 1"/>
    <property type="match status" value="1"/>
</dbReference>
<gene>
    <name evidence="2" type="ORF">MEDL_44773</name>
</gene>
<dbReference type="AlphaFoldDB" id="A0A8S3TEV2"/>